<evidence type="ECO:0000313" key="5">
    <source>
        <dbReference type="EMBL" id="CAF4147897.1"/>
    </source>
</evidence>
<gene>
    <name evidence="2" type="ORF">GPM918_LOCUS13303</name>
    <name evidence="3" type="ORF">OVA965_LOCUS30140</name>
    <name evidence="4" type="ORF">SRO942_LOCUS13301</name>
    <name evidence="5" type="ORF">TMI583_LOCUS30937</name>
</gene>
<protein>
    <recommendedName>
        <fullName evidence="1">LicD/FKTN/FKRP nucleotidyltransferase domain-containing protein</fullName>
    </recommendedName>
</protein>
<dbReference type="Proteomes" id="UP000681722">
    <property type="component" value="Unassembled WGS sequence"/>
</dbReference>
<feature type="domain" description="LicD/FKTN/FKRP nucleotidyltransferase" evidence="1">
    <location>
        <begin position="1"/>
        <end position="48"/>
    </location>
</feature>
<evidence type="ECO:0000259" key="1">
    <source>
        <dbReference type="Pfam" id="PF04991"/>
    </source>
</evidence>
<organism evidence="2 6">
    <name type="scientific">Didymodactylos carnosus</name>
    <dbReference type="NCBI Taxonomy" id="1234261"/>
    <lineage>
        <taxon>Eukaryota</taxon>
        <taxon>Metazoa</taxon>
        <taxon>Spiralia</taxon>
        <taxon>Gnathifera</taxon>
        <taxon>Rotifera</taxon>
        <taxon>Eurotatoria</taxon>
        <taxon>Bdelloidea</taxon>
        <taxon>Philodinida</taxon>
        <taxon>Philodinidae</taxon>
        <taxon>Didymodactylos</taxon>
    </lineage>
</organism>
<evidence type="ECO:0000313" key="6">
    <source>
        <dbReference type="Proteomes" id="UP000663829"/>
    </source>
</evidence>
<dbReference type="Pfam" id="PF04991">
    <property type="entry name" value="LicD"/>
    <property type="match status" value="1"/>
</dbReference>
<evidence type="ECO:0000313" key="2">
    <source>
        <dbReference type="EMBL" id="CAF0992023.1"/>
    </source>
</evidence>
<dbReference type="EMBL" id="CAJOBA010043347">
    <property type="protein sequence ID" value="CAF4147897.1"/>
    <property type="molecule type" value="Genomic_DNA"/>
</dbReference>
<dbReference type="GO" id="GO:0009100">
    <property type="term" value="P:glycoprotein metabolic process"/>
    <property type="evidence" value="ECO:0007669"/>
    <property type="project" value="UniProtKB-ARBA"/>
</dbReference>
<proteinExistence type="predicted"/>
<dbReference type="InterPro" id="IPR007074">
    <property type="entry name" value="LicD/FKTN/FKRP_NTP_transf"/>
</dbReference>
<comment type="caution">
    <text evidence="2">The sequence shown here is derived from an EMBL/GenBank/DDBJ whole genome shotgun (WGS) entry which is preliminary data.</text>
</comment>
<name>A0A814G6H8_9BILA</name>
<dbReference type="Proteomes" id="UP000677228">
    <property type="component" value="Unassembled WGS sequence"/>
</dbReference>
<dbReference type="EMBL" id="CAJNOK010021721">
    <property type="protein sequence ID" value="CAF1336571.1"/>
    <property type="molecule type" value="Genomic_DNA"/>
</dbReference>
<evidence type="ECO:0000313" key="3">
    <source>
        <dbReference type="EMBL" id="CAF1336571.1"/>
    </source>
</evidence>
<dbReference type="OrthoDB" id="444255at2759"/>
<reference evidence="2" key="1">
    <citation type="submission" date="2021-02" db="EMBL/GenBank/DDBJ databases">
        <authorList>
            <person name="Nowell W R."/>
        </authorList>
    </citation>
    <scope>NUCLEOTIDE SEQUENCE</scope>
</reference>
<sequence length="197" mass="23162">MMSDGTLLGSYRHHDIVPWDDDADFLVPVKQQSRFISVIVNSSIGVKIVKFNLKYKIYLENTTRAGNRSWNWPFIDIWFYRDVNNTHIQYDTPQWRRLIHAKKDIFPLITRLLGQLWVPAPRNLIKHNSFTLKYCSSGNYSHRNSVYQKGSKPIRCSALYKYYPFVNRTCNNPYTCTEQLNLGNRTIHTIEIENGSL</sequence>
<dbReference type="Proteomes" id="UP000682733">
    <property type="component" value="Unassembled WGS sequence"/>
</dbReference>
<evidence type="ECO:0000313" key="4">
    <source>
        <dbReference type="EMBL" id="CAF3763903.1"/>
    </source>
</evidence>
<dbReference type="EMBL" id="CAJNOQ010003035">
    <property type="protein sequence ID" value="CAF0992023.1"/>
    <property type="molecule type" value="Genomic_DNA"/>
</dbReference>
<dbReference type="AlphaFoldDB" id="A0A814G6H8"/>
<dbReference type="Proteomes" id="UP000663829">
    <property type="component" value="Unassembled WGS sequence"/>
</dbReference>
<keyword evidence="6" id="KW-1185">Reference proteome</keyword>
<dbReference type="EMBL" id="CAJOBC010003034">
    <property type="protein sequence ID" value="CAF3763903.1"/>
    <property type="molecule type" value="Genomic_DNA"/>
</dbReference>
<accession>A0A814G6H8</accession>